<feature type="compositionally biased region" description="Basic and acidic residues" evidence="5">
    <location>
        <begin position="757"/>
        <end position="773"/>
    </location>
</feature>
<reference evidence="6 7" key="1">
    <citation type="submission" date="2023-09" db="EMBL/GenBank/DDBJ databases">
        <title>Genomes of two closely related lineages of the louse Polyplax serrata with different host specificities.</title>
        <authorList>
            <person name="Martinu J."/>
            <person name="Tarabai H."/>
            <person name="Stefka J."/>
            <person name="Hypsa V."/>
        </authorList>
    </citation>
    <scope>NUCLEOTIDE SEQUENCE [LARGE SCALE GENOMIC DNA]</scope>
    <source>
        <strain evidence="6">98ZLc_SE</strain>
    </source>
</reference>
<protein>
    <recommendedName>
        <fullName evidence="8">Claspin</fullName>
    </recommendedName>
</protein>
<comment type="subcellular location">
    <subcellularLocation>
        <location evidence="1">Nucleus</location>
    </subcellularLocation>
</comment>
<evidence type="ECO:0000313" key="6">
    <source>
        <dbReference type="EMBL" id="KAK6621541.1"/>
    </source>
</evidence>
<feature type="compositionally biased region" description="Acidic residues" evidence="5">
    <location>
        <begin position="371"/>
        <end position="384"/>
    </location>
</feature>
<evidence type="ECO:0000256" key="2">
    <source>
        <dbReference type="ARBA" id="ARBA00022553"/>
    </source>
</evidence>
<feature type="compositionally biased region" description="Acidic residues" evidence="5">
    <location>
        <begin position="536"/>
        <end position="554"/>
    </location>
</feature>
<feature type="compositionally biased region" description="Basic and acidic residues" evidence="5">
    <location>
        <begin position="403"/>
        <end position="413"/>
    </location>
</feature>
<accession>A0ABR1AJU3</accession>
<comment type="caution">
    <text evidence="6">The sequence shown here is derived from an EMBL/GenBank/DDBJ whole genome shotgun (WGS) entry which is preliminary data.</text>
</comment>
<gene>
    <name evidence="6" type="ORF">RUM44_001348</name>
</gene>
<dbReference type="PANTHER" id="PTHR14396">
    <property type="entry name" value="CLASPIN"/>
    <property type="match status" value="1"/>
</dbReference>
<organism evidence="6 7">
    <name type="scientific">Polyplax serrata</name>
    <name type="common">Common mouse louse</name>
    <dbReference type="NCBI Taxonomy" id="468196"/>
    <lineage>
        <taxon>Eukaryota</taxon>
        <taxon>Metazoa</taxon>
        <taxon>Ecdysozoa</taxon>
        <taxon>Arthropoda</taxon>
        <taxon>Hexapoda</taxon>
        <taxon>Insecta</taxon>
        <taxon>Pterygota</taxon>
        <taxon>Neoptera</taxon>
        <taxon>Paraneoptera</taxon>
        <taxon>Psocodea</taxon>
        <taxon>Troctomorpha</taxon>
        <taxon>Phthiraptera</taxon>
        <taxon>Anoplura</taxon>
        <taxon>Polyplacidae</taxon>
        <taxon>Polyplax</taxon>
    </lineage>
</organism>
<evidence type="ECO:0000256" key="3">
    <source>
        <dbReference type="ARBA" id="ARBA00023242"/>
    </source>
</evidence>
<feature type="region of interest" description="Disordered" evidence="5">
    <location>
        <begin position="745"/>
        <end position="801"/>
    </location>
</feature>
<dbReference type="PANTHER" id="PTHR14396:SF10">
    <property type="entry name" value="CLASPIN"/>
    <property type="match status" value="1"/>
</dbReference>
<dbReference type="InterPro" id="IPR024146">
    <property type="entry name" value="Claspin"/>
</dbReference>
<evidence type="ECO:0000313" key="7">
    <source>
        <dbReference type="Proteomes" id="UP001359485"/>
    </source>
</evidence>
<feature type="coiled-coil region" evidence="4">
    <location>
        <begin position="629"/>
        <end position="656"/>
    </location>
</feature>
<feature type="region of interest" description="Disordered" evidence="5">
    <location>
        <begin position="354"/>
        <end position="554"/>
    </location>
</feature>
<evidence type="ECO:0000256" key="4">
    <source>
        <dbReference type="SAM" id="Coils"/>
    </source>
</evidence>
<feature type="region of interest" description="Disordered" evidence="5">
    <location>
        <begin position="137"/>
        <end position="222"/>
    </location>
</feature>
<name>A0ABR1AJU3_POLSC</name>
<evidence type="ECO:0000256" key="1">
    <source>
        <dbReference type="ARBA" id="ARBA00004123"/>
    </source>
</evidence>
<feature type="compositionally biased region" description="Basic and acidic residues" evidence="5">
    <location>
        <begin position="164"/>
        <end position="179"/>
    </location>
</feature>
<keyword evidence="2" id="KW-0597">Phosphoprotein</keyword>
<evidence type="ECO:0000256" key="5">
    <source>
        <dbReference type="SAM" id="MobiDB-lite"/>
    </source>
</evidence>
<evidence type="ECO:0008006" key="8">
    <source>
        <dbReference type="Google" id="ProtNLM"/>
    </source>
</evidence>
<dbReference type="Proteomes" id="UP001359485">
    <property type="component" value="Unassembled WGS sequence"/>
</dbReference>
<keyword evidence="3" id="KW-0539">Nucleus</keyword>
<feature type="compositionally biased region" description="Low complexity" evidence="5">
    <location>
        <begin position="698"/>
        <end position="710"/>
    </location>
</feature>
<sequence>MSSRREKLLQRIDPKLLEITPKLSSGNNSVIELDSEKDTLKAGAKDLMLRFFKKQELVFKNIAIEDGVDSNYQETYRLCRSISQRLSLPFSQEGAFRVEKPGKKLQELKKKLEEQMAEKRNEDYKKRVEDYKKWKMEQNQKEDNESEEEEDEDEKEKITDEEDNFTHERKAECREESGSRDTAAQNESENKIYNDDVTGSEKNYKYDCKTSNTEDNNDNIDVPNVALTKETYNWTNDNSACEDAYDEDSSSDKYSLVPPYQVRSATQCSAPEQTQCSQGLPPQLMSPSLRLAIGDSQCTKNSDMHEVEENSMNEKCRSSIFSNYNSFLGSQNKGDLYDLNEAFEFCSGVFPENDSPKTSKISVQSEASDSCSDEEADDELEGDCNGDIANNDVDEDENTEDIGWTKKNSESKKRIIVLQESDEESDIRSGCAHEDEKIEGDEEQKLRPVRIISDDEEDSENIVESKIRKAKILNFSDDETSNDVKDSKDDGDEEEEEDDDDDDDRKSVFYDSEENEITNAREFFEREAELSGSEYSGDEDERGLDEFDAEAGDEDDLDYDQIQSQLGRIHLRKLLDEDSRNVRLLQELLFEDGDLQVDANEKKFKWKNLANLEEKIEFNTSENRTDNVDSSDEEDTEDLQARKERLENQLLFEKMKEKGELSFECTLFKNVFKKLKVTTIKKFLNAATNDKQNKKNAENNTNPTTTAVNPSVPQTTRGSFLSRNEELLSKLAKVTSAVTDNVRGPKNSKNFVFATKSPEKPKIAKKESKRPLTDSDSGSSKKKLKLSGNNYSVPSILDLMG</sequence>
<keyword evidence="7" id="KW-1185">Reference proteome</keyword>
<proteinExistence type="predicted"/>
<keyword evidence="4" id="KW-0175">Coiled coil</keyword>
<dbReference type="EMBL" id="JAWJWF010000047">
    <property type="protein sequence ID" value="KAK6621541.1"/>
    <property type="molecule type" value="Genomic_DNA"/>
</dbReference>
<feature type="compositionally biased region" description="Acidic residues" evidence="5">
    <location>
        <begin position="489"/>
        <end position="503"/>
    </location>
</feature>
<feature type="region of interest" description="Disordered" evidence="5">
    <location>
        <begin position="691"/>
        <end position="717"/>
    </location>
</feature>
<feature type="compositionally biased region" description="Acidic residues" evidence="5">
    <location>
        <begin position="144"/>
        <end position="163"/>
    </location>
</feature>